<comment type="function">
    <text evidence="4">Lytic transglycosylase with a strong preference for naked glycan strands that lack stem peptides.</text>
</comment>
<organism evidence="8 9">
    <name type="scientific">Undibacterium arcticum</name>
    <dbReference type="NCBI Taxonomy" id="1762892"/>
    <lineage>
        <taxon>Bacteria</taxon>
        <taxon>Pseudomonadati</taxon>
        <taxon>Pseudomonadota</taxon>
        <taxon>Betaproteobacteria</taxon>
        <taxon>Burkholderiales</taxon>
        <taxon>Oxalobacteraceae</taxon>
        <taxon>Undibacterium</taxon>
    </lineage>
</organism>
<dbReference type="Pfam" id="PF03330">
    <property type="entry name" value="DPBB_1"/>
    <property type="match status" value="1"/>
</dbReference>
<dbReference type="Proteomes" id="UP001595530">
    <property type="component" value="Unassembled WGS sequence"/>
</dbReference>
<dbReference type="InterPro" id="IPR009009">
    <property type="entry name" value="RlpA-like_DPBB"/>
</dbReference>
<dbReference type="PANTHER" id="PTHR34183:SF1">
    <property type="entry name" value="ENDOLYTIC PEPTIDOGLYCAN TRANSGLYCOSYLASE RLPA"/>
    <property type="match status" value="1"/>
</dbReference>
<keyword evidence="3 4" id="KW-0961">Cell wall biogenesis/degradation</keyword>
<comment type="subcellular location">
    <subcellularLocation>
        <location evidence="4">Cell membrane</location>
        <topology evidence="4">Lipid-anchor</topology>
    </subcellularLocation>
</comment>
<dbReference type="Pfam" id="PF05036">
    <property type="entry name" value="SPOR"/>
    <property type="match status" value="1"/>
</dbReference>
<sequence>MPLRSRFASRRWSLVACLILTLILAGCGSVPKAPPADSASGRAPPTAGKPASSHPALPAAGSGRGGYYQDDGPGDQPPPDLDQVPDAEPKLEAYSRSGNKPYVVFGKTYTPITDNRPFVQRGTGSWYGKKFHGQRTSSGERYDMYKMSAAHPTLPIPSYARVTNLSNGRQVIVRINDRGPFHSSRIIDLSYTAALKLAYLGSGSTQLQVERLLPDEIARLAQNKGKPVESSPAIVVAVAAAPTASVVPALATAATLAAPGSGERPVQAELMAVSFPSVEVQADPISALAPNAAPNAALPAAPANDGAAAASGFYLQFGAYGQRSNAESVRQRLTRNWALTWPPLQVVASGALFRLLGGPFATRAAALESAQKMSGAGAGKPVVVPR</sequence>
<evidence type="ECO:0000256" key="2">
    <source>
        <dbReference type="ARBA" id="ARBA00023239"/>
    </source>
</evidence>
<dbReference type="EMBL" id="JBHRTP010000045">
    <property type="protein sequence ID" value="MFC3109259.1"/>
    <property type="molecule type" value="Genomic_DNA"/>
</dbReference>
<keyword evidence="4" id="KW-0449">Lipoprotein</keyword>
<dbReference type="InterPro" id="IPR034718">
    <property type="entry name" value="RlpA"/>
</dbReference>
<evidence type="ECO:0000256" key="3">
    <source>
        <dbReference type="ARBA" id="ARBA00023316"/>
    </source>
</evidence>
<proteinExistence type="inferred from homology"/>
<keyword evidence="4" id="KW-1003">Cell membrane</keyword>
<name>A0ABV7F513_9BURK</name>
<dbReference type="PANTHER" id="PTHR34183">
    <property type="entry name" value="ENDOLYTIC PEPTIDOGLYCAN TRANSGLYCOSYLASE RLPA"/>
    <property type="match status" value="1"/>
</dbReference>
<keyword evidence="9" id="KW-1185">Reference proteome</keyword>
<dbReference type="InterPro" id="IPR036680">
    <property type="entry name" value="SPOR-like_sf"/>
</dbReference>
<keyword evidence="4" id="KW-0472">Membrane</keyword>
<dbReference type="SUPFAM" id="SSF110997">
    <property type="entry name" value="Sporulation related repeat"/>
    <property type="match status" value="1"/>
</dbReference>
<evidence type="ECO:0000313" key="8">
    <source>
        <dbReference type="EMBL" id="MFC3109259.1"/>
    </source>
</evidence>
<evidence type="ECO:0000256" key="6">
    <source>
        <dbReference type="SAM" id="MobiDB-lite"/>
    </source>
</evidence>
<evidence type="ECO:0000256" key="1">
    <source>
        <dbReference type="ARBA" id="ARBA00022729"/>
    </source>
</evidence>
<protein>
    <recommendedName>
        <fullName evidence="4">Endolytic peptidoglycan transglycosylase RlpA</fullName>
        <ecNumber evidence="4">4.2.2.-</ecNumber>
    </recommendedName>
</protein>
<keyword evidence="4" id="KW-0564">Palmitate</keyword>
<evidence type="ECO:0000259" key="7">
    <source>
        <dbReference type="PROSITE" id="PS51724"/>
    </source>
</evidence>
<dbReference type="InterPro" id="IPR036908">
    <property type="entry name" value="RlpA-like_sf"/>
</dbReference>
<keyword evidence="2 4" id="KW-0456">Lyase</keyword>
<dbReference type="CDD" id="cd22268">
    <property type="entry name" value="DPBB_RlpA-like"/>
    <property type="match status" value="1"/>
</dbReference>
<comment type="caution">
    <text evidence="8">The sequence shown here is derived from an EMBL/GenBank/DDBJ whole genome shotgun (WGS) entry which is preliminary data.</text>
</comment>
<gene>
    <name evidence="4" type="primary">rlpA</name>
    <name evidence="8" type="ORF">ACFOFO_15010</name>
</gene>
<comment type="similarity">
    <text evidence="4 5">Belongs to the RlpA family.</text>
</comment>
<keyword evidence="1" id="KW-0732">Signal</keyword>
<evidence type="ECO:0000313" key="9">
    <source>
        <dbReference type="Proteomes" id="UP001595530"/>
    </source>
</evidence>
<dbReference type="PROSITE" id="PS51724">
    <property type="entry name" value="SPOR"/>
    <property type="match status" value="1"/>
</dbReference>
<dbReference type="Gene3D" id="2.40.40.10">
    <property type="entry name" value="RlpA-like domain"/>
    <property type="match status" value="1"/>
</dbReference>
<dbReference type="HAMAP" id="MF_02071">
    <property type="entry name" value="RlpA"/>
    <property type="match status" value="1"/>
</dbReference>
<accession>A0ABV7F513</accession>
<dbReference type="InterPro" id="IPR007730">
    <property type="entry name" value="SPOR-like_dom"/>
</dbReference>
<dbReference type="InterPro" id="IPR012997">
    <property type="entry name" value="RplA"/>
</dbReference>
<reference evidence="9" key="1">
    <citation type="journal article" date="2019" name="Int. J. Syst. Evol. Microbiol.">
        <title>The Global Catalogue of Microorganisms (GCM) 10K type strain sequencing project: providing services to taxonomists for standard genome sequencing and annotation.</title>
        <authorList>
            <consortium name="The Broad Institute Genomics Platform"/>
            <consortium name="The Broad Institute Genome Sequencing Center for Infectious Disease"/>
            <person name="Wu L."/>
            <person name="Ma J."/>
        </authorList>
    </citation>
    <scope>NUCLEOTIDE SEQUENCE [LARGE SCALE GENOMIC DNA]</scope>
    <source>
        <strain evidence="9">KCTC 42986</strain>
    </source>
</reference>
<feature type="region of interest" description="Disordered" evidence="6">
    <location>
        <begin position="33"/>
        <end position="86"/>
    </location>
</feature>
<dbReference type="Gene3D" id="3.30.70.1070">
    <property type="entry name" value="Sporulation related repeat"/>
    <property type="match status" value="1"/>
</dbReference>
<evidence type="ECO:0000256" key="4">
    <source>
        <dbReference type="HAMAP-Rule" id="MF_02071"/>
    </source>
</evidence>
<dbReference type="PROSITE" id="PS51257">
    <property type="entry name" value="PROKAR_LIPOPROTEIN"/>
    <property type="match status" value="1"/>
</dbReference>
<dbReference type="EC" id="4.2.2.-" evidence="4"/>
<evidence type="ECO:0000256" key="5">
    <source>
        <dbReference type="RuleBase" id="RU003495"/>
    </source>
</evidence>
<feature type="domain" description="SPOR" evidence="7">
    <location>
        <begin position="307"/>
        <end position="386"/>
    </location>
</feature>
<dbReference type="SUPFAM" id="SSF50685">
    <property type="entry name" value="Barwin-like endoglucanases"/>
    <property type="match status" value="1"/>
</dbReference>
<dbReference type="RefSeq" id="WP_390321989.1">
    <property type="nucleotide sequence ID" value="NZ_JBHRTP010000045.1"/>
</dbReference>
<dbReference type="NCBIfam" id="TIGR00413">
    <property type="entry name" value="rlpA"/>
    <property type="match status" value="1"/>
</dbReference>